<dbReference type="Pfam" id="PF00933">
    <property type="entry name" value="Glyco_hydro_3"/>
    <property type="match status" value="1"/>
</dbReference>
<keyword evidence="2" id="KW-0472">Membrane</keyword>
<keyword evidence="2" id="KW-1133">Transmembrane helix</keyword>
<name>A0A9Q1KQQ6_9CARY</name>
<keyword evidence="2" id="KW-0812">Transmembrane</keyword>
<reference evidence="4" key="1">
    <citation type="submission" date="2022-04" db="EMBL/GenBank/DDBJ databases">
        <title>Carnegiea gigantea Genome sequencing and assembly v2.</title>
        <authorList>
            <person name="Copetti D."/>
            <person name="Sanderson M.J."/>
            <person name="Burquez A."/>
            <person name="Wojciechowski M.F."/>
        </authorList>
    </citation>
    <scope>NUCLEOTIDE SEQUENCE</scope>
    <source>
        <strain evidence="4">SGP5-SGP5p</strain>
        <tissue evidence="4">Aerial part</tissue>
    </source>
</reference>
<dbReference type="InterPro" id="IPR001764">
    <property type="entry name" value="Glyco_hydro_3_N"/>
</dbReference>
<dbReference type="GO" id="GO:0008422">
    <property type="term" value="F:beta-glucosidase activity"/>
    <property type="evidence" value="ECO:0007669"/>
    <property type="project" value="TreeGrafter"/>
</dbReference>
<dbReference type="GO" id="GO:0009251">
    <property type="term" value="P:glucan catabolic process"/>
    <property type="evidence" value="ECO:0007669"/>
    <property type="project" value="TreeGrafter"/>
</dbReference>
<evidence type="ECO:0000313" key="5">
    <source>
        <dbReference type="Proteomes" id="UP001153076"/>
    </source>
</evidence>
<feature type="domain" description="Glycoside hydrolase family 3 N-terminal" evidence="3">
    <location>
        <begin position="37"/>
        <end position="247"/>
    </location>
</feature>
<accession>A0A9Q1KQQ6</accession>
<feature type="transmembrane region" description="Helical" evidence="2">
    <location>
        <begin position="335"/>
        <end position="355"/>
    </location>
</feature>
<protein>
    <recommendedName>
        <fullName evidence="3">Glycoside hydrolase family 3 N-terminal domain-containing protein</fullName>
    </recommendedName>
</protein>
<evidence type="ECO:0000256" key="2">
    <source>
        <dbReference type="SAM" id="Phobius"/>
    </source>
</evidence>
<feature type="transmembrane region" description="Helical" evidence="2">
    <location>
        <begin position="138"/>
        <end position="157"/>
    </location>
</feature>
<gene>
    <name evidence="4" type="ORF">Cgig2_030435</name>
</gene>
<dbReference type="InterPro" id="IPR036962">
    <property type="entry name" value="Glyco_hydro_3_N_sf"/>
</dbReference>
<dbReference type="InterPro" id="IPR036881">
    <property type="entry name" value="Glyco_hydro_3_C_sf"/>
</dbReference>
<evidence type="ECO:0000256" key="1">
    <source>
        <dbReference type="ARBA" id="ARBA00022801"/>
    </source>
</evidence>
<dbReference type="Gene3D" id="3.20.20.300">
    <property type="entry name" value="Glycoside hydrolase, family 3, N-terminal domain"/>
    <property type="match status" value="1"/>
</dbReference>
<organism evidence="4 5">
    <name type="scientific">Carnegiea gigantea</name>
    <dbReference type="NCBI Taxonomy" id="171969"/>
    <lineage>
        <taxon>Eukaryota</taxon>
        <taxon>Viridiplantae</taxon>
        <taxon>Streptophyta</taxon>
        <taxon>Embryophyta</taxon>
        <taxon>Tracheophyta</taxon>
        <taxon>Spermatophyta</taxon>
        <taxon>Magnoliopsida</taxon>
        <taxon>eudicotyledons</taxon>
        <taxon>Gunneridae</taxon>
        <taxon>Pentapetalae</taxon>
        <taxon>Caryophyllales</taxon>
        <taxon>Cactineae</taxon>
        <taxon>Cactaceae</taxon>
        <taxon>Cactoideae</taxon>
        <taxon>Echinocereeae</taxon>
        <taxon>Carnegiea</taxon>
    </lineage>
</organism>
<dbReference type="SUPFAM" id="SSF51445">
    <property type="entry name" value="(Trans)glycosidases"/>
    <property type="match status" value="1"/>
</dbReference>
<dbReference type="EMBL" id="JAKOGI010000040">
    <property type="protein sequence ID" value="KAJ8447204.1"/>
    <property type="molecule type" value="Genomic_DNA"/>
</dbReference>
<keyword evidence="5" id="KW-1185">Reference proteome</keyword>
<dbReference type="Gene3D" id="3.40.50.1700">
    <property type="entry name" value="Glycoside hydrolase family 3 C-terminal domain"/>
    <property type="match status" value="1"/>
</dbReference>
<evidence type="ECO:0000313" key="4">
    <source>
        <dbReference type="EMBL" id="KAJ8447204.1"/>
    </source>
</evidence>
<evidence type="ECO:0000259" key="3">
    <source>
        <dbReference type="Pfam" id="PF00933"/>
    </source>
</evidence>
<keyword evidence="1" id="KW-0378">Hydrolase</keyword>
<dbReference type="AlphaFoldDB" id="A0A9Q1KQQ6"/>
<dbReference type="Proteomes" id="UP001153076">
    <property type="component" value="Unassembled WGS sequence"/>
</dbReference>
<sequence>MLCMGIITSMIQQRSPIMLVLVLPGRRLSRSLLCIDLNLVKRIDAATTLEVRTTGIQYTLLLTLHCSKKKRLLNPRWGHCHQSYSEDHEIVQQMTYTIYGLLGDDPPHKGIPYVAGKGINDDSTVTDMHGLLSIHMPIYSIMIVKGVSMLMISYLTWNGVEIYANRRLVAYFLKNTLKFKGFVISNEQGTMPPNVNHACVVLTGIPVGIGRVMVPYNFNEFIDDLDCLSKNNHIPMDCIDDAMLRILMRTEFSLATLLFGDRSGTTILNTTDSAVDQSTKVFYQENPYGDFVKSNNFAYAIFVVGEPTYAETGGGNETLTLADPGPIVINNVYRAINVLSLSYLVVLLSLSDILLRLMPW</sequence>
<dbReference type="PANTHER" id="PTHR30620:SF35">
    <property type="entry name" value="GLYCOSYL HYDROLASE FAMILY PROTEIN"/>
    <property type="match status" value="1"/>
</dbReference>
<dbReference type="InterPro" id="IPR051915">
    <property type="entry name" value="Cellulose_Degrad_GH3"/>
</dbReference>
<dbReference type="PANTHER" id="PTHR30620">
    <property type="entry name" value="PERIPLASMIC BETA-GLUCOSIDASE-RELATED"/>
    <property type="match status" value="1"/>
</dbReference>
<dbReference type="InterPro" id="IPR017853">
    <property type="entry name" value="GH"/>
</dbReference>
<proteinExistence type="predicted"/>
<comment type="caution">
    <text evidence="4">The sequence shown here is derived from an EMBL/GenBank/DDBJ whole genome shotgun (WGS) entry which is preliminary data.</text>
</comment>